<dbReference type="GO" id="GO:0003723">
    <property type="term" value="F:RNA binding"/>
    <property type="evidence" value="ECO:0007669"/>
    <property type="project" value="InterPro"/>
</dbReference>
<name>A0A6A5XVN9_9PLEO</name>
<dbReference type="PANTHER" id="PTHR11127">
    <property type="entry name" value="60S RIBOSOMAL PROTEIN L14"/>
    <property type="match status" value="1"/>
</dbReference>
<sequence>MQGSQQPITDLTPLRSRGKKGNRRIVKSSASQVSAPQNPSKSKLSRAKPRKATIAAMPTLQGLPQELLEMIFLYSMNISLPRASPDLGRRLSSKAVCLEYCMRTFFATVDHRNNHRTRKKTSDPVVQSDVLTCQFYTWPFFLSYVEKAHDAIVKLRGKAWASTGVTVPGQDEFEGLWPYRFSKITYLSFAEGFYVPEKLLHGPWTEEKVSLLYILVSLNGKLDWEGSIAGETAKEGLKEAIEEGNERAVAALSVLLGVSKALTTGMLRLAVIDCGCEIRILRHLLFNAQILADEVPDDTLNFHDAELWKWIDRERSDKSEWLKEMLRNADKFSFNFYCDETSWQHIVPFPYSGPRFDPRANLGNSMAGEMLKMLYRNHAQIVEMGDADITTSQWRLVEVGRVVTFGNGPYEGRQAVIVEIVDHKRVLVDGPSKDAPVPRHSASLTDVSLTSIVIPKLPRAAGRGFVAKQWEQKKVEEQYAQTTWAKKRAQFQKRRQLTDFERFKVLKLRKQTRYEVRKTLAGIRAKA</sequence>
<dbReference type="InterPro" id="IPR002784">
    <property type="entry name" value="Ribosomal_eL14_dom"/>
</dbReference>
<feature type="compositionally biased region" description="Basic residues" evidence="4">
    <location>
        <begin position="16"/>
        <end position="26"/>
    </location>
</feature>
<accession>A0A6A5XVN9</accession>
<comment type="similarity">
    <text evidence="1">Belongs to the eukaryotic ribosomal protein eL14 family.</text>
</comment>
<dbReference type="InterPro" id="IPR014722">
    <property type="entry name" value="Rib_uL2_dom2"/>
</dbReference>
<keyword evidence="7" id="KW-1185">Reference proteome</keyword>
<dbReference type="GO" id="GO:0022625">
    <property type="term" value="C:cytosolic large ribosomal subunit"/>
    <property type="evidence" value="ECO:0007669"/>
    <property type="project" value="TreeGrafter"/>
</dbReference>
<evidence type="ECO:0000256" key="3">
    <source>
        <dbReference type="ARBA" id="ARBA00023274"/>
    </source>
</evidence>
<protein>
    <recommendedName>
        <fullName evidence="5">Large ribosomal subunit protein eL14 domain-containing protein</fullName>
    </recommendedName>
</protein>
<dbReference type="Pfam" id="PF01929">
    <property type="entry name" value="Ribosomal_L14e"/>
    <property type="match status" value="1"/>
</dbReference>
<keyword evidence="2" id="KW-0689">Ribosomal protein</keyword>
<dbReference type="RefSeq" id="XP_033385714.1">
    <property type="nucleotide sequence ID" value="XM_033530367.1"/>
</dbReference>
<dbReference type="SUPFAM" id="SSF50104">
    <property type="entry name" value="Translation proteins SH3-like domain"/>
    <property type="match status" value="1"/>
</dbReference>
<evidence type="ECO:0000259" key="5">
    <source>
        <dbReference type="Pfam" id="PF01929"/>
    </source>
</evidence>
<evidence type="ECO:0000313" key="7">
    <source>
        <dbReference type="Proteomes" id="UP000799778"/>
    </source>
</evidence>
<feature type="region of interest" description="Disordered" evidence="4">
    <location>
        <begin position="1"/>
        <end position="50"/>
    </location>
</feature>
<dbReference type="GO" id="GO:0042273">
    <property type="term" value="P:ribosomal large subunit biogenesis"/>
    <property type="evidence" value="ECO:0007669"/>
    <property type="project" value="TreeGrafter"/>
</dbReference>
<dbReference type="OrthoDB" id="1875589at2759"/>
<dbReference type="InterPro" id="IPR039660">
    <property type="entry name" value="Ribosomal_eL14"/>
</dbReference>
<gene>
    <name evidence="6" type="ORF">BU24DRAFT_440370</name>
</gene>
<dbReference type="InterPro" id="IPR008991">
    <property type="entry name" value="Translation_prot_SH3-like_sf"/>
</dbReference>
<dbReference type="CDD" id="cd23702">
    <property type="entry name" value="eL14"/>
    <property type="match status" value="1"/>
</dbReference>
<dbReference type="Gene3D" id="6.10.250.2270">
    <property type="match status" value="1"/>
</dbReference>
<feature type="compositionally biased region" description="Polar residues" evidence="4">
    <location>
        <begin position="28"/>
        <end position="42"/>
    </location>
</feature>
<dbReference type="GO" id="GO:0006412">
    <property type="term" value="P:translation"/>
    <property type="evidence" value="ECO:0007669"/>
    <property type="project" value="InterPro"/>
</dbReference>
<keyword evidence="3" id="KW-0687">Ribonucleoprotein</keyword>
<organism evidence="6 7">
    <name type="scientific">Aaosphaeria arxii CBS 175.79</name>
    <dbReference type="NCBI Taxonomy" id="1450172"/>
    <lineage>
        <taxon>Eukaryota</taxon>
        <taxon>Fungi</taxon>
        <taxon>Dikarya</taxon>
        <taxon>Ascomycota</taxon>
        <taxon>Pezizomycotina</taxon>
        <taxon>Dothideomycetes</taxon>
        <taxon>Pleosporomycetidae</taxon>
        <taxon>Pleosporales</taxon>
        <taxon>Pleosporales incertae sedis</taxon>
        <taxon>Aaosphaeria</taxon>
    </lineage>
</organism>
<evidence type="ECO:0000313" key="6">
    <source>
        <dbReference type="EMBL" id="KAF2017375.1"/>
    </source>
</evidence>
<evidence type="ECO:0000256" key="2">
    <source>
        <dbReference type="ARBA" id="ARBA00022980"/>
    </source>
</evidence>
<dbReference type="GO" id="GO:0003735">
    <property type="term" value="F:structural constituent of ribosome"/>
    <property type="evidence" value="ECO:0007669"/>
    <property type="project" value="InterPro"/>
</dbReference>
<dbReference type="PANTHER" id="PTHR11127:SF2">
    <property type="entry name" value="LARGE RIBOSOMAL SUBUNIT PROTEIN EL14"/>
    <property type="match status" value="1"/>
</dbReference>
<dbReference type="Gene3D" id="2.30.30.30">
    <property type="match status" value="1"/>
</dbReference>
<evidence type="ECO:0000256" key="4">
    <source>
        <dbReference type="SAM" id="MobiDB-lite"/>
    </source>
</evidence>
<reference evidence="6" key="1">
    <citation type="journal article" date="2020" name="Stud. Mycol.">
        <title>101 Dothideomycetes genomes: a test case for predicting lifestyles and emergence of pathogens.</title>
        <authorList>
            <person name="Haridas S."/>
            <person name="Albert R."/>
            <person name="Binder M."/>
            <person name="Bloem J."/>
            <person name="Labutti K."/>
            <person name="Salamov A."/>
            <person name="Andreopoulos B."/>
            <person name="Baker S."/>
            <person name="Barry K."/>
            <person name="Bills G."/>
            <person name="Bluhm B."/>
            <person name="Cannon C."/>
            <person name="Castanera R."/>
            <person name="Culley D."/>
            <person name="Daum C."/>
            <person name="Ezra D."/>
            <person name="Gonzalez J."/>
            <person name="Henrissat B."/>
            <person name="Kuo A."/>
            <person name="Liang C."/>
            <person name="Lipzen A."/>
            <person name="Lutzoni F."/>
            <person name="Magnuson J."/>
            <person name="Mondo S."/>
            <person name="Nolan M."/>
            <person name="Ohm R."/>
            <person name="Pangilinan J."/>
            <person name="Park H.-J."/>
            <person name="Ramirez L."/>
            <person name="Alfaro M."/>
            <person name="Sun H."/>
            <person name="Tritt A."/>
            <person name="Yoshinaga Y."/>
            <person name="Zwiers L.-H."/>
            <person name="Turgeon B."/>
            <person name="Goodwin S."/>
            <person name="Spatafora J."/>
            <person name="Crous P."/>
            <person name="Grigoriev I."/>
        </authorList>
    </citation>
    <scope>NUCLEOTIDE SEQUENCE</scope>
    <source>
        <strain evidence="6">CBS 175.79</strain>
    </source>
</reference>
<dbReference type="Proteomes" id="UP000799778">
    <property type="component" value="Unassembled WGS sequence"/>
</dbReference>
<dbReference type="EMBL" id="ML978068">
    <property type="protein sequence ID" value="KAF2017375.1"/>
    <property type="molecule type" value="Genomic_DNA"/>
</dbReference>
<feature type="domain" description="Large ribosomal subunit protein eL14" evidence="5">
    <location>
        <begin position="438"/>
        <end position="513"/>
    </location>
</feature>
<proteinExistence type="inferred from homology"/>
<evidence type="ECO:0000256" key="1">
    <source>
        <dbReference type="ARBA" id="ARBA00006592"/>
    </source>
</evidence>
<dbReference type="GeneID" id="54287764"/>
<dbReference type="AlphaFoldDB" id="A0A6A5XVN9"/>